<evidence type="ECO:0000313" key="8">
    <source>
        <dbReference type="Proteomes" id="UP000708208"/>
    </source>
</evidence>
<evidence type="ECO:0000256" key="1">
    <source>
        <dbReference type="ARBA" id="ARBA00004123"/>
    </source>
</evidence>
<evidence type="ECO:0000256" key="5">
    <source>
        <dbReference type="SAM" id="MobiDB-lite"/>
    </source>
</evidence>
<feature type="region of interest" description="Disordered" evidence="5">
    <location>
        <begin position="783"/>
        <end position="808"/>
    </location>
</feature>
<feature type="compositionally biased region" description="Polar residues" evidence="5">
    <location>
        <begin position="509"/>
        <end position="523"/>
    </location>
</feature>
<evidence type="ECO:0000256" key="4">
    <source>
        <dbReference type="ARBA" id="ARBA00023242"/>
    </source>
</evidence>
<dbReference type="GO" id="GO:0007095">
    <property type="term" value="P:mitotic G2 DNA damage checkpoint signaling"/>
    <property type="evidence" value="ECO:0007669"/>
    <property type="project" value="InterPro"/>
</dbReference>
<proteinExistence type="predicted"/>
<dbReference type="GO" id="GO:0000724">
    <property type="term" value="P:double-strand break repair via homologous recombination"/>
    <property type="evidence" value="ECO:0007669"/>
    <property type="project" value="TreeGrafter"/>
</dbReference>
<feature type="compositionally biased region" description="Polar residues" evidence="5">
    <location>
        <begin position="962"/>
        <end position="981"/>
    </location>
</feature>
<sequence>MLKLISKKNPAETHWFLVGKKYTVGRRAGDLAFPEDQSISRNHAEIEVDFPRANVEDPSLLPTLNVMDIGSKFGSFFNIEGQDSAELVEMNMREPVSLVHGNTVRFGRQWNEFRVEYTPLVAVASSLSNEDKKEVKEIVWKLGGHFESNWSTKANFVVMSEVTLTIKAVCGLLAGNYIVTPQYFKDLLRSIESNQPAPEPREYEPRFVESIPETGVNLQLNPARKKLFAGKTFVFSTSQQAKRLSVAVTAGGGTFKVIKDCTEVFVESPECLVFECPKNGFLDSHVKRCIDAYKNSGKRLISESDLSLAALYSSVAKYCNPYTKPPQLFAPMTSQTQRSQARPATVLVPETQPDDKPPLNDNTRMVVDESLNISAGSDRSSSSSRNVGVSELGKEDTKKRGKHLNIGEADNIPSAKRRCEVKFQPPYVDYHNSKNDSVEQSHIFSESYTRRSYPEEPSYDSIYNPSPNCYPSSAEIKPYNDGRGCHENRSEIKRKYEDLDHLDSHVDNTHNTGSGAYHTSSIETKPGRSIGAYHTSSIETKPGHSSGAYHTSSIETKPGHSSGAYYTSSIETKPGHSSDDYRTSSVETKPGHSSGAYHTSTVETKPAHSSGAYHTSTVETKPGHSSGAYHTSTVETKPGHSSGAYHTSSIETKPGHSSDAYHTSSVETKHDHSSGAYQTSSVDTKHIHRHHTSPTETGRNHGSGAYGTTTVETKHNHDSGDHRSSPVEVNFNHGSSIYHTSQVETKPNQNTRTCRNSTVEMKPRNDRCDWDWEECMNQVEADRFKPNRKDDKDEPSHDSSSSRQWKNECSAITQPVAVPVKPEPVSCREKKFKIQTVVTDYVPRDESNDINDGKVKSALESLQPACTFNEPSPKRRKAALESISTQSTNTRNTRSKVKAKSLSQIFGMSDSDDDDNNGLNALPSTHEDSQSQSQLRPGNVSAVPATDFDFVGIQGKHLKSPNKPSQGQCSKTDNAAASTSGKPYVDFVPGTPDASDEEDAIFAGLFDPSKITDEVKSYSSTISKNKVLDVIELDGDDRIDISAMPTVKLSTIPTDQLPTLAIQEKFSEKKRKKAVENKCQIKIEQEDNSLEIPKGMKKMGNLSSWVISSKRKNSGTVESTISGESSKKRRVTMGEEETDIKPQVKMEADEQSEVSLMITPAPFEVISIMKSLPDICELKPKIGPGSIVPNFKTFRKVLPLSAVNSTMGKRTAKSVKLPYSVNMFVADVDYIDDAVTALDQQENSQLVKPVTINTIESTAEIASTSNSTRAKQKERKTPIPVVVAVDPDDIGSEGYNFEDKNAEYDPSDGMFDF</sequence>
<dbReference type="PANTHER" id="PTHR12162:SF0">
    <property type="entry name" value="NIBRIN"/>
    <property type="match status" value="1"/>
</dbReference>
<protein>
    <recommendedName>
        <fullName evidence="6">FHA domain-containing protein</fullName>
    </recommendedName>
</protein>
<name>A0A8J2NQF9_9HEXA</name>
<dbReference type="OrthoDB" id="552194at2759"/>
<feature type="region of interest" description="Disordered" evidence="5">
    <location>
        <begin position="1116"/>
        <end position="1138"/>
    </location>
</feature>
<dbReference type="InterPro" id="IPR000253">
    <property type="entry name" value="FHA_dom"/>
</dbReference>
<keyword evidence="3" id="KW-0234">DNA repair</keyword>
<feature type="compositionally biased region" description="Low complexity" evidence="5">
    <location>
        <begin position="882"/>
        <end position="892"/>
    </location>
</feature>
<dbReference type="EMBL" id="CAJVCH010002598">
    <property type="protein sequence ID" value="CAG7645023.1"/>
    <property type="molecule type" value="Genomic_DNA"/>
</dbReference>
<comment type="caution">
    <text evidence="7">The sequence shown here is derived from an EMBL/GenBank/DDBJ whole genome shotgun (WGS) entry which is preliminary data.</text>
</comment>
<feature type="domain" description="FHA" evidence="6">
    <location>
        <begin position="16"/>
        <end position="78"/>
    </location>
</feature>
<dbReference type="GO" id="GO:0030870">
    <property type="term" value="C:Mre11 complex"/>
    <property type="evidence" value="ECO:0007669"/>
    <property type="project" value="InterPro"/>
</dbReference>
<dbReference type="PROSITE" id="PS50006">
    <property type="entry name" value="FHA_DOMAIN"/>
    <property type="match status" value="1"/>
</dbReference>
<feature type="compositionally biased region" description="Basic and acidic residues" evidence="5">
    <location>
        <begin position="783"/>
        <end position="797"/>
    </location>
</feature>
<feature type="region of interest" description="Disordered" evidence="5">
    <location>
        <begin position="862"/>
        <end position="941"/>
    </location>
</feature>
<feature type="region of interest" description="Disordered" evidence="5">
    <location>
        <begin position="503"/>
        <end position="758"/>
    </location>
</feature>
<dbReference type="Pfam" id="PF00498">
    <property type="entry name" value="FHA"/>
    <property type="match status" value="1"/>
</dbReference>
<keyword evidence="4" id="KW-0539">Nucleus</keyword>
<keyword evidence="8" id="KW-1185">Reference proteome</keyword>
<dbReference type="CDD" id="cd22667">
    <property type="entry name" value="FHA_NBN"/>
    <property type="match status" value="1"/>
</dbReference>
<feature type="compositionally biased region" description="Polar residues" evidence="5">
    <location>
        <begin position="732"/>
        <end position="758"/>
    </location>
</feature>
<evidence type="ECO:0000256" key="2">
    <source>
        <dbReference type="ARBA" id="ARBA00022763"/>
    </source>
</evidence>
<organism evidence="7 8">
    <name type="scientific">Allacma fusca</name>
    <dbReference type="NCBI Taxonomy" id="39272"/>
    <lineage>
        <taxon>Eukaryota</taxon>
        <taxon>Metazoa</taxon>
        <taxon>Ecdysozoa</taxon>
        <taxon>Arthropoda</taxon>
        <taxon>Hexapoda</taxon>
        <taxon>Collembola</taxon>
        <taxon>Symphypleona</taxon>
        <taxon>Sminthuridae</taxon>
        <taxon>Allacma</taxon>
    </lineage>
</organism>
<feature type="compositionally biased region" description="Polar residues" evidence="5">
    <location>
        <begin position="333"/>
        <end position="342"/>
    </location>
</feature>
<feature type="region of interest" description="Disordered" evidence="5">
    <location>
        <begin position="1293"/>
        <end position="1313"/>
    </location>
</feature>
<dbReference type="PANTHER" id="PTHR12162">
    <property type="entry name" value="NIBRIN-RELATED"/>
    <property type="match status" value="1"/>
</dbReference>
<feature type="region of interest" description="Disordered" evidence="5">
    <location>
        <begin position="955"/>
        <end position="984"/>
    </location>
</feature>
<keyword evidence="2" id="KW-0227">DNA damage</keyword>
<feature type="compositionally biased region" description="Low complexity" evidence="5">
    <location>
        <begin position="374"/>
        <end position="390"/>
    </location>
</feature>
<dbReference type="CDD" id="cd17741">
    <property type="entry name" value="BRCT_nibrin"/>
    <property type="match status" value="1"/>
</dbReference>
<accession>A0A8J2NQF9</accession>
<gene>
    <name evidence="7" type="ORF">AFUS01_LOCUS535</name>
</gene>
<feature type="compositionally biased region" description="Basic and acidic residues" evidence="5">
    <location>
        <begin position="573"/>
        <end position="582"/>
    </location>
</feature>
<feature type="region of interest" description="Disordered" evidence="5">
    <location>
        <begin position="333"/>
        <end position="402"/>
    </location>
</feature>
<feature type="compositionally biased region" description="Basic and acidic residues" evidence="5">
    <location>
        <begin position="712"/>
        <end position="725"/>
    </location>
</feature>
<dbReference type="GO" id="GO:0003684">
    <property type="term" value="F:damaged DNA binding"/>
    <property type="evidence" value="ECO:0007669"/>
    <property type="project" value="TreeGrafter"/>
</dbReference>
<dbReference type="Proteomes" id="UP000708208">
    <property type="component" value="Unassembled WGS sequence"/>
</dbReference>
<evidence type="ECO:0000313" key="7">
    <source>
        <dbReference type="EMBL" id="CAG7645023.1"/>
    </source>
</evidence>
<evidence type="ECO:0000256" key="3">
    <source>
        <dbReference type="ARBA" id="ARBA00023204"/>
    </source>
</evidence>
<dbReference type="InterPro" id="IPR032429">
    <property type="entry name" value="Nibrin_BRCT2"/>
</dbReference>
<dbReference type="InterPro" id="IPR040227">
    <property type="entry name" value="Nibrin-rel"/>
</dbReference>
<comment type="subcellular location">
    <subcellularLocation>
        <location evidence="1">Nucleus</location>
    </subcellularLocation>
</comment>
<feature type="region of interest" description="Disordered" evidence="5">
    <location>
        <begin position="441"/>
        <end position="466"/>
    </location>
</feature>
<evidence type="ECO:0000259" key="6">
    <source>
        <dbReference type="PROSITE" id="PS50006"/>
    </source>
</evidence>
<reference evidence="7" key="1">
    <citation type="submission" date="2021-06" db="EMBL/GenBank/DDBJ databases">
        <authorList>
            <person name="Hodson N. C."/>
            <person name="Mongue J. A."/>
            <person name="Jaron S. K."/>
        </authorList>
    </citation>
    <scope>NUCLEOTIDE SEQUENCE</scope>
</reference>
<dbReference type="Pfam" id="PF16508">
    <property type="entry name" value="NIBRIN_BRCT_II"/>
    <property type="match status" value="1"/>
</dbReference>